<dbReference type="SUPFAM" id="SSF48592">
    <property type="entry name" value="GroEL equatorial domain-like"/>
    <property type="match status" value="1"/>
</dbReference>
<dbReference type="GO" id="GO:0016887">
    <property type="term" value="F:ATP hydrolysis activity"/>
    <property type="evidence" value="ECO:0007669"/>
    <property type="project" value="InterPro"/>
</dbReference>
<dbReference type="Proteomes" id="UP000194236">
    <property type="component" value="Unassembled WGS sequence"/>
</dbReference>
<evidence type="ECO:0000256" key="4">
    <source>
        <dbReference type="ARBA" id="ARBA00023186"/>
    </source>
</evidence>
<dbReference type="PROSITE" id="PS00750">
    <property type="entry name" value="TCP1_1"/>
    <property type="match status" value="1"/>
</dbReference>
<evidence type="ECO:0000313" key="6">
    <source>
        <dbReference type="EMBL" id="OTF74098.1"/>
    </source>
</evidence>
<comment type="similarity">
    <text evidence="1 5">Belongs to the TCP-1 chaperonin family.</text>
</comment>
<name>A0A1Y3B289_EURMA</name>
<evidence type="ECO:0000256" key="2">
    <source>
        <dbReference type="ARBA" id="ARBA00022741"/>
    </source>
</evidence>
<reference evidence="6 7" key="1">
    <citation type="submission" date="2017-03" db="EMBL/GenBank/DDBJ databases">
        <title>Genome Survey of Euroglyphus maynei.</title>
        <authorList>
            <person name="Arlian L.G."/>
            <person name="Morgan M.S."/>
            <person name="Rider S.D."/>
        </authorList>
    </citation>
    <scope>NUCLEOTIDE SEQUENCE [LARGE SCALE GENOMIC DNA]</scope>
    <source>
        <strain evidence="6">Arlian Lab</strain>
        <tissue evidence="6">Whole body</tissue>
    </source>
</reference>
<dbReference type="EMBL" id="MUJZ01048708">
    <property type="protein sequence ID" value="OTF74098.1"/>
    <property type="molecule type" value="Genomic_DNA"/>
</dbReference>
<keyword evidence="7" id="KW-1185">Reference proteome</keyword>
<dbReference type="OrthoDB" id="10248520at2759"/>
<dbReference type="Gene3D" id="1.10.560.10">
    <property type="entry name" value="GroEL-like equatorial domain"/>
    <property type="match status" value="1"/>
</dbReference>
<sequence length="91" mass="9841">MASVGTLAFDEFGRPFFILKDQDRQKRLTGAEAIKSHILAGISVAKILRTSLGPKGLDKIMVSADGDVTITNDGATILKMMDVEHQIAKLL</sequence>
<dbReference type="GO" id="GO:0005524">
    <property type="term" value="F:ATP binding"/>
    <property type="evidence" value="ECO:0007669"/>
    <property type="project" value="UniProtKB-KW"/>
</dbReference>
<proteinExistence type="inferred from homology"/>
<dbReference type="GO" id="GO:0051082">
    <property type="term" value="F:unfolded protein binding"/>
    <property type="evidence" value="ECO:0007669"/>
    <property type="project" value="InterPro"/>
</dbReference>
<feature type="non-terminal residue" evidence="6">
    <location>
        <position position="91"/>
    </location>
</feature>
<dbReference type="PRINTS" id="PR00304">
    <property type="entry name" value="TCOMPLEXTCP1"/>
</dbReference>
<evidence type="ECO:0000256" key="5">
    <source>
        <dbReference type="RuleBase" id="RU004187"/>
    </source>
</evidence>
<keyword evidence="4 5" id="KW-0143">Chaperone</keyword>
<gene>
    <name evidence="6" type="ORF">BLA29_004248</name>
</gene>
<dbReference type="InterPro" id="IPR002194">
    <property type="entry name" value="Chaperonin_TCP-1_CS"/>
</dbReference>
<dbReference type="PANTHER" id="PTHR11353">
    <property type="entry name" value="CHAPERONIN"/>
    <property type="match status" value="1"/>
</dbReference>
<dbReference type="InterPro" id="IPR002423">
    <property type="entry name" value="Cpn60/GroEL/TCP-1"/>
</dbReference>
<dbReference type="InterPro" id="IPR017998">
    <property type="entry name" value="Chaperone_TCP-1"/>
</dbReference>
<dbReference type="PROSITE" id="PS00751">
    <property type="entry name" value="TCP1_2"/>
    <property type="match status" value="1"/>
</dbReference>
<evidence type="ECO:0000256" key="3">
    <source>
        <dbReference type="ARBA" id="ARBA00022840"/>
    </source>
</evidence>
<keyword evidence="2 5" id="KW-0547">Nucleotide-binding</keyword>
<dbReference type="InterPro" id="IPR027413">
    <property type="entry name" value="GROEL-like_equatorial_sf"/>
</dbReference>
<keyword evidence="3 5" id="KW-0067">ATP-binding</keyword>
<accession>A0A1Y3B289</accession>
<evidence type="ECO:0000256" key="1">
    <source>
        <dbReference type="ARBA" id="ARBA00008020"/>
    </source>
</evidence>
<dbReference type="AlphaFoldDB" id="A0A1Y3B289"/>
<protein>
    <submittedName>
        <fullName evidence="6">Uncharacterized protein</fullName>
    </submittedName>
</protein>
<organism evidence="6 7">
    <name type="scientific">Euroglyphus maynei</name>
    <name type="common">Mayne's house dust mite</name>
    <dbReference type="NCBI Taxonomy" id="6958"/>
    <lineage>
        <taxon>Eukaryota</taxon>
        <taxon>Metazoa</taxon>
        <taxon>Ecdysozoa</taxon>
        <taxon>Arthropoda</taxon>
        <taxon>Chelicerata</taxon>
        <taxon>Arachnida</taxon>
        <taxon>Acari</taxon>
        <taxon>Acariformes</taxon>
        <taxon>Sarcoptiformes</taxon>
        <taxon>Astigmata</taxon>
        <taxon>Psoroptidia</taxon>
        <taxon>Analgoidea</taxon>
        <taxon>Pyroglyphidae</taxon>
        <taxon>Pyroglyphinae</taxon>
        <taxon>Euroglyphus</taxon>
    </lineage>
</organism>
<dbReference type="Pfam" id="PF00118">
    <property type="entry name" value="Cpn60_TCP1"/>
    <property type="match status" value="1"/>
</dbReference>
<dbReference type="GO" id="GO:0140662">
    <property type="term" value="F:ATP-dependent protein folding chaperone"/>
    <property type="evidence" value="ECO:0007669"/>
    <property type="project" value="InterPro"/>
</dbReference>
<comment type="caution">
    <text evidence="6">The sequence shown here is derived from an EMBL/GenBank/DDBJ whole genome shotgun (WGS) entry which is preliminary data.</text>
</comment>
<evidence type="ECO:0000313" key="7">
    <source>
        <dbReference type="Proteomes" id="UP000194236"/>
    </source>
</evidence>